<evidence type="ECO:0000313" key="3">
    <source>
        <dbReference type="Proteomes" id="UP001596977"/>
    </source>
</evidence>
<dbReference type="SUPFAM" id="SSF55729">
    <property type="entry name" value="Acyl-CoA N-acyltransferases (Nat)"/>
    <property type="match status" value="1"/>
</dbReference>
<dbReference type="InterPro" id="IPR038740">
    <property type="entry name" value="BioF2-like_GNAT_dom"/>
</dbReference>
<feature type="domain" description="BioF2-like acetyltransferase" evidence="1">
    <location>
        <begin position="185"/>
        <end position="325"/>
    </location>
</feature>
<reference evidence="3" key="1">
    <citation type="journal article" date="2019" name="Int. J. Syst. Evol. Microbiol.">
        <title>The Global Catalogue of Microorganisms (GCM) 10K type strain sequencing project: providing services to taxonomists for standard genome sequencing and annotation.</title>
        <authorList>
            <consortium name="The Broad Institute Genomics Platform"/>
            <consortium name="The Broad Institute Genome Sequencing Center for Infectious Disease"/>
            <person name="Wu L."/>
            <person name="Ma J."/>
        </authorList>
    </citation>
    <scope>NUCLEOTIDE SEQUENCE [LARGE SCALE GENOMIC DNA]</scope>
    <source>
        <strain evidence="3">CCUG 62982</strain>
    </source>
</reference>
<keyword evidence="3" id="KW-1185">Reference proteome</keyword>
<sequence length="400" mass="42466">MSRPMALSEFTRLPPAVTVDCVDGLAGGIDRVAARAAPSHRFLRYGWFAAALSAYGGEARTLMVSREGDPVAALPIVAMGPAWAGMAAVPGCYWPFRSFPVSEDAGAEAAEALLRRLAGEARALRIGPVYDGDSGLELLKAAAKERGWAVLDRFVADSFLLDMAALRGEGTWPRNSTLRKNRFHEKHLGSHGALDWSFVSGAGWDDAAFDALAGIEQHSWIADRTDGSDAKFTANGHGGFWRAAAADPVLAEMMWAAVLRVDGKPSAFSFDLNAGTLKYAIANSYDPAYGKHSPGKLLYYRNLVRAIEDGMTRVDWGAGDSGYKRTIGAAQGPAIRDWLFVRPGVEAALARALGALWRRSGNRGAAAAAASAGESAGGAEAQRVVDADEAQHGHEEQHGA</sequence>
<dbReference type="Proteomes" id="UP001596977">
    <property type="component" value="Unassembled WGS sequence"/>
</dbReference>
<organism evidence="2 3">
    <name type="scientific">Sphingomonas canadensis</name>
    <dbReference type="NCBI Taxonomy" id="1219257"/>
    <lineage>
        <taxon>Bacteria</taxon>
        <taxon>Pseudomonadati</taxon>
        <taxon>Pseudomonadota</taxon>
        <taxon>Alphaproteobacteria</taxon>
        <taxon>Sphingomonadales</taxon>
        <taxon>Sphingomonadaceae</taxon>
        <taxon>Sphingomonas</taxon>
    </lineage>
</organism>
<dbReference type="EMBL" id="JBHTJG010000013">
    <property type="protein sequence ID" value="MFD0948471.1"/>
    <property type="molecule type" value="Genomic_DNA"/>
</dbReference>
<dbReference type="InterPro" id="IPR016181">
    <property type="entry name" value="Acyl_CoA_acyltransferase"/>
</dbReference>
<proteinExistence type="predicted"/>
<comment type="caution">
    <text evidence="2">The sequence shown here is derived from an EMBL/GenBank/DDBJ whole genome shotgun (WGS) entry which is preliminary data.</text>
</comment>
<gene>
    <name evidence="2" type="ORF">ACFQ1E_19185</name>
</gene>
<accession>A0ABW3HFJ9</accession>
<evidence type="ECO:0000313" key="2">
    <source>
        <dbReference type="EMBL" id="MFD0948471.1"/>
    </source>
</evidence>
<name>A0ABW3HFJ9_9SPHN</name>
<dbReference type="Pfam" id="PF13480">
    <property type="entry name" value="Acetyltransf_6"/>
    <property type="match status" value="1"/>
</dbReference>
<evidence type="ECO:0000259" key="1">
    <source>
        <dbReference type="Pfam" id="PF13480"/>
    </source>
</evidence>
<protein>
    <submittedName>
        <fullName evidence="2">GNAT family N-acetyltransferase</fullName>
    </submittedName>
</protein>